<dbReference type="OrthoDB" id="333176at2759"/>
<dbReference type="EMBL" id="CAJVPD010000245">
    <property type="protein sequence ID" value="CAG8391123.1"/>
    <property type="molecule type" value="Genomic_DNA"/>
</dbReference>
<accession>A0A9W4JDA3</accession>
<dbReference type="Proteomes" id="UP001152592">
    <property type="component" value="Unassembled WGS sequence"/>
</dbReference>
<reference evidence="1" key="1">
    <citation type="submission" date="2021-07" db="EMBL/GenBank/DDBJ databases">
        <authorList>
            <person name="Branca A.L. A."/>
        </authorList>
    </citation>
    <scope>NUCLEOTIDE SEQUENCE</scope>
</reference>
<evidence type="ECO:0000313" key="2">
    <source>
        <dbReference type="Proteomes" id="UP001152592"/>
    </source>
</evidence>
<dbReference type="AlphaFoldDB" id="A0A9W4JDA3"/>
<evidence type="ECO:0008006" key="3">
    <source>
        <dbReference type="Google" id="ProtNLM"/>
    </source>
</evidence>
<gene>
    <name evidence="1" type="ORF">PSALAMII_LOCUS6709</name>
</gene>
<protein>
    <recommendedName>
        <fullName evidence="3">Protein kinase domain-containing protein</fullName>
    </recommendedName>
</protein>
<organism evidence="1 2">
    <name type="scientific">Penicillium salamii</name>
    <dbReference type="NCBI Taxonomy" id="1612424"/>
    <lineage>
        <taxon>Eukaryota</taxon>
        <taxon>Fungi</taxon>
        <taxon>Dikarya</taxon>
        <taxon>Ascomycota</taxon>
        <taxon>Pezizomycotina</taxon>
        <taxon>Eurotiomycetes</taxon>
        <taxon>Eurotiomycetidae</taxon>
        <taxon>Eurotiales</taxon>
        <taxon>Aspergillaceae</taxon>
        <taxon>Penicillium</taxon>
    </lineage>
</organism>
<name>A0A9W4JDA3_9EURO</name>
<proteinExistence type="predicted"/>
<sequence>MEDIDFTRHARLCPTLKLGDHTITVTNVKRLDQDRTVYRLEIQPVDGLPSTVIVKQQKERWSDEFEKKGACYEKLKDLQGDKIPLFFGQGYFDGIRALVFSKVVGTILLDLARSEKPVDEIKMKEHLAVVFQVLAAREALYWDQKLDNFFYCDDGTLDASKVMVIDLEQVEFPTKFYSWQPSVNKEGPRALMEDLRRARRQYHETCWKYESDRGSEESPRTIDSNVIPLSMDSRSVEAWPHIAA</sequence>
<comment type="caution">
    <text evidence="1">The sequence shown here is derived from an EMBL/GenBank/DDBJ whole genome shotgun (WGS) entry which is preliminary data.</text>
</comment>
<evidence type="ECO:0000313" key="1">
    <source>
        <dbReference type="EMBL" id="CAG8391123.1"/>
    </source>
</evidence>